<evidence type="ECO:0000313" key="2">
    <source>
        <dbReference type="Proteomes" id="UP000317178"/>
    </source>
</evidence>
<reference evidence="1 2" key="1">
    <citation type="submission" date="2019-02" db="EMBL/GenBank/DDBJ databases">
        <title>Deep-cultivation of Planctomycetes and their phenomic and genomic characterization uncovers novel biology.</title>
        <authorList>
            <person name="Wiegand S."/>
            <person name="Jogler M."/>
            <person name="Boedeker C."/>
            <person name="Pinto D."/>
            <person name="Vollmers J."/>
            <person name="Rivas-Marin E."/>
            <person name="Kohn T."/>
            <person name="Peeters S.H."/>
            <person name="Heuer A."/>
            <person name="Rast P."/>
            <person name="Oberbeckmann S."/>
            <person name="Bunk B."/>
            <person name="Jeske O."/>
            <person name="Meyerdierks A."/>
            <person name="Storesund J.E."/>
            <person name="Kallscheuer N."/>
            <person name="Luecker S."/>
            <person name="Lage O.M."/>
            <person name="Pohl T."/>
            <person name="Merkel B.J."/>
            <person name="Hornburger P."/>
            <person name="Mueller R.-W."/>
            <person name="Bruemmer F."/>
            <person name="Labrenz M."/>
            <person name="Spormann A.M."/>
            <person name="Op den Camp H."/>
            <person name="Overmann J."/>
            <person name="Amann R."/>
            <person name="Jetten M.S.M."/>
            <person name="Mascher T."/>
            <person name="Medema M.H."/>
            <person name="Devos D.P."/>
            <person name="Kaster A.-K."/>
            <person name="Ovreas L."/>
            <person name="Rohde M."/>
            <person name="Galperin M.Y."/>
            <person name="Jogler C."/>
        </authorList>
    </citation>
    <scope>NUCLEOTIDE SEQUENCE [LARGE SCALE GENOMIC DNA]</scope>
    <source>
        <strain evidence="1 2">Pla110</strain>
    </source>
</reference>
<accession>A0A518CTW6</accession>
<evidence type="ECO:0000313" key="1">
    <source>
        <dbReference type="EMBL" id="QDU82648.1"/>
    </source>
</evidence>
<dbReference type="RefSeq" id="WP_144999023.1">
    <property type="nucleotide sequence ID" value="NZ_CP036281.1"/>
</dbReference>
<keyword evidence="2" id="KW-1185">Reference proteome</keyword>
<organism evidence="1 2">
    <name type="scientific">Polystyrenella longa</name>
    <dbReference type="NCBI Taxonomy" id="2528007"/>
    <lineage>
        <taxon>Bacteria</taxon>
        <taxon>Pseudomonadati</taxon>
        <taxon>Planctomycetota</taxon>
        <taxon>Planctomycetia</taxon>
        <taxon>Planctomycetales</taxon>
        <taxon>Planctomycetaceae</taxon>
        <taxon>Polystyrenella</taxon>
    </lineage>
</organism>
<sequence length="59" mass="6520">MATFIKLTESCGDPLIINSEVVAYVDVDDDGDSRVYKIGDDEPWMVTEDVLDIISQLGI</sequence>
<gene>
    <name evidence="1" type="ORF">Pla110_44090</name>
</gene>
<dbReference type="Proteomes" id="UP000317178">
    <property type="component" value="Chromosome"/>
</dbReference>
<dbReference type="KEGG" id="plon:Pla110_44090"/>
<dbReference type="AlphaFoldDB" id="A0A518CTW6"/>
<proteinExistence type="predicted"/>
<dbReference type="EMBL" id="CP036281">
    <property type="protein sequence ID" value="QDU82648.1"/>
    <property type="molecule type" value="Genomic_DNA"/>
</dbReference>
<name>A0A518CTW6_9PLAN</name>
<protein>
    <submittedName>
        <fullName evidence="1">Uncharacterized protein</fullName>
    </submittedName>
</protein>